<sequence length="284" mass="31346">MRTGSGSKDAFGPGNGLSHEFGLAMDDEGVSPVMFKQAVSVRPRKAAVGAALRGELLLPIIVDINDLITREIDLTKQWCGLAEIDYPGDKIVRQVIRDAAKAREGLTENDRFRPSIAADCGLEAAFQFFYGWNEQCDTERQPGLKVKLAAEPGKELWRDKKAERLAIERGVFSAVPLVELANPWDNSGRPYNLPYDAQDEVCREAGGEGLSTVEDLTWLPGRGTLERPGKPCWAPVWFRCKNAYGSVYSLSVCWDADGLCVGYCWFRGFACCSVGAVPRRLHRA</sequence>
<gene>
    <name evidence="1" type="ORF">CEN92_103</name>
</gene>
<evidence type="ECO:0000313" key="1">
    <source>
        <dbReference type="EMBL" id="TSC92147.1"/>
    </source>
</evidence>
<name>A0A554LH40_9BACT</name>
<comment type="caution">
    <text evidence="1">The sequence shown here is derived from an EMBL/GenBank/DDBJ whole genome shotgun (WGS) entry which is preliminary data.</text>
</comment>
<evidence type="ECO:0000313" key="2">
    <source>
        <dbReference type="Proteomes" id="UP000318296"/>
    </source>
</evidence>
<dbReference type="Proteomes" id="UP000318296">
    <property type="component" value="Unassembled WGS sequence"/>
</dbReference>
<organism evidence="1 2">
    <name type="scientific">Candidatus Berkelbacteria bacterium Licking1014_96</name>
    <dbReference type="NCBI Taxonomy" id="2017149"/>
    <lineage>
        <taxon>Bacteria</taxon>
        <taxon>Candidatus Berkelbacteria</taxon>
    </lineage>
</organism>
<dbReference type="AlphaFoldDB" id="A0A554LH40"/>
<protein>
    <submittedName>
        <fullName evidence="1">Uncharacterized protein</fullName>
    </submittedName>
</protein>
<dbReference type="EMBL" id="VMGH01000013">
    <property type="protein sequence ID" value="TSC92147.1"/>
    <property type="molecule type" value="Genomic_DNA"/>
</dbReference>
<reference evidence="1 2" key="1">
    <citation type="submission" date="2017-07" db="EMBL/GenBank/DDBJ databases">
        <title>Mechanisms for carbon and nitrogen cycling indicate functional differentiation within the Candidate Phyla Radiation.</title>
        <authorList>
            <person name="Danczak R.E."/>
            <person name="Johnston M.D."/>
            <person name="Kenah C."/>
            <person name="Slattery M."/>
            <person name="Wrighton K.C."/>
            <person name="Wilkins M.J."/>
        </authorList>
    </citation>
    <scope>NUCLEOTIDE SEQUENCE [LARGE SCALE GENOMIC DNA]</scope>
    <source>
        <strain evidence="1">Licking1014_96</strain>
    </source>
</reference>
<proteinExistence type="predicted"/>
<accession>A0A554LH40</accession>